<evidence type="ECO:0000313" key="7">
    <source>
        <dbReference type="EMBL" id="KAK2091142.1"/>
    </source>
</evidence>
<evidence type="ECO:0000256" key="1">
    <source>
        <dbReference type="ARBA" id="ARBA00022723"/>
    </source>
</evidence>
<keyword evidence="3" id="KW-0862">Zinc</keyword>
<organism evidence="7 8">
    <name type="scientific">Saguinus oedipus</name>
    <name type="common">Cotton-top tamarin</name>
    <name type="synonym">Oedipomidas oedipus</name>
    <dbReference type="NCBI Taxonomy" id="9490"/>
    <lineage>
        <taxon>Eukaryota</taxon>
        <taxon>Metazoa</taxon>
        <taxon>Chordata</taxon>
        <taxon>Craniata</taxon>
        <taxon>Vertebrata</taxon>
        <taxon>Euteleostomi</taxon>
        <taxon>Mammalia</taxon>
        <taxon>Eutheria</taxon>
        <taxon>Euarchontoglires</taxon>
        <taxon>Primates</taxon>
        <taxon>Haplorrhini</taxon>
        <taxon>Platyrrhini</taxon>
        <taxon>Cebidae</taxon>
        <taxon>Callitrichinae</taxon>
        <taxon>Saguinus</taxon>
    </lineage>
</organism>
<dbReference type="InterPro" id="IPR001870">
    <property type="entry name" value="B30.2/SPRY"/>
</dbReference>
<dbReference type="SUPFAM" id="SSF49899">
    <property type="entry name" value="Concanavalin A-like lectins/glucanases"/>
    <property type="match status" value="1"/>
</dbReference>
<evidence type="ECO:0000256" key="3">
    <source>
        <dbReference type="ARBA" id="ARBA00022833"/>
    </source>
</evidence>
<dbReference type="SMART" id="SM00449">
    <property type="entry name" value="SPRY"/>
    <property type="match status" value="1"/>
</dbReference>
<keyword evidence="1" id="KW-0479">Metal-binding</keyword>
<dbReference type="InterPro" id="IPR045129">
    <property type="entry name" value="RNF123/RKP/RSPRY1"/>
</dbReference>
<gene>
    <name evidence="7" type="ORF">P7K49_030426</name>
</gene>
<proteinExistence type="predicted"/>
<sequence length="539" mass="59720">MASKGAGMSFSRKSYRLTSDAEKSRVTGIVQEKLLNDYLNRIFSSSDHAPPAATSRYGWRLLFVRMSRAGTGIKGGRAGGGLWAGSRKHLNFQNLPEHLDLLLQVDDEEEESQGQVEGRLGPSTVVLDHTGGFEGLLLVDDDLLGVIGHSNFGTIRSTTCVYKGKWVYEVLISSQGLMQIGWCTISCRFNQEEGVGDTHNSYAYDGNRVRKWNVTTTNYGKAWAAGDIVSCLIDLDDGTLSFCLNGISLGTAFENLSRGLGMAYFPAISLSFKESVAFNFGSRPLRYHFVKMAVGCSEALGETGMRSSLPQGCVAGYRPLQDPPSADLVRAQRLLGCFQAVLSVELDPVEGQLLDKESSEWRLRGQPTVLLTLAHIFHHFAPLLRKVYLVEAVLMSFLLGIVEKGTRAQAQSMVHQVLDLLWLFMEDYEVQDCLKQLMMSLLRLYRFSPIVPDLGLQIHYLRLTIAILRHEKSRKFLLSNVLYPPLAARQARHGVPSGLSRGQEGEYPSGQGSPARIKRTRAAPHVALSLQSKEERAKY</sequence>
<dbReference type="PROSITE" id="PS50188">
    <property type="entry name" value="B302_SPRY"/>
    <property type="match status" value="1"/>
</dbReference>
<evidence type="ECO:0000259" key="6">
    <source>
        <dbReference type="PROSITE" id="PS50188"/>
    </source>
</evidence>
<name>A0ABQ9U254_SAGOE</name>
<dbReference type="CDD" id="cd12882">
    <property type="entry name" value="SPRY_RNF123"/>
    <property type="match status" value="1"/>
</dbReference>
<dbReference type="Pfam" id="PF00622">
    <property type="entry name" value="SPRY"/>
    <property type="match status" value="1"/>
</dbReference>
<dbReference type="PANTHER" id="PTHR13363:SF5">
    <property type="entry name" value="E3 UBIQUITIN-PROTEIN LIGASE RNF123"/>
    <property type="match status" value="1"/>
</dbReference>
<dbReference type="InterPro" id="IPR035773">
    <property type="entry name" value="SPRY_RNF123"/>
</dbReference>
<reference evidence="7 8" key="1">
    <citation type="submission" date="2023-05" db="EMBL/GenBank/DDBJ databases">
        <title>B98-5 Cell Line De Novo Hybrid Assembly: An Optical Mapping Approach.</title>
        <authorList>
            <person name="Kananen K."/>
            <person name="Auerbach J.A."/>
            <person name="Kautto E."/>
            <person name="Blachly J.S."/>
        </authorList>
    </citation>
    <scope>NUCLEOTIDE SEQUENCE [LARGE SCALE GENOMIC DNA]</scope>
    <source>
        <strain evidence="7">B95-8</strain>
        <tissue evidence="7">Cell line</tissue>
    </source>
</reference>
<protein>
    <recommendedName>
        <fullName evidence="6">B30.2/SPRY domain-containing protein</fullName>
    </recommendedName>
</protein>
<keyword evidence="2" id="KW-0863">Zinc-finger</keyword>
<comment type="caution">
    <text evidence="7">The sequence shown here is derived from an EMBL/GenBank/DDBJ whole genome shotgun (WGS) entry which is preliminary data.</text>
</comment>
<dbReference type="InterPro" id="IPR043136">
    <property type="entry name" value="B30.2/SPRY_sf"/>
</dbReference>
<evidence type="ECO:0000256" key="4">
    <source>
        <dbReference type="ARBA" id="ARBA00022843"/>
    </source>
</evidence>
<evidence type="ECO:0000256" key="5">
    <source>
        <dbReference type="SAM" id="MobiDB-lite"/>
    </source>
</evidence>
<evidence type="ECO:0000256" key="2">
    <source>
        <dbReference type="ARBA" id="ARBA00022771"/>
    </source>
</evidence>
<dbReference type="Gene3D" id="2.60.120.920">
    <property type="match status" value="1"/>
</dbReference>
<accession>A0ABQ9U254</accession>
<keyword evidence="8" id="KW-1185">Reference proteome</keyword>
<keyword evidence="4" id="KW-0832">Ubl conjugation</keyword>
<feature type="region of interest" description="Disordered" evidence="5">
    <location>
        <begin position="494"/>
        <end position="539"/>
    </location>
</feature>
<dbReference type="PANTHER" id="PTHR13363">
    <property type="entry name" value="RING FINGER AND SRY DOMAIN-CONTAINING"/>
    <property type="match status" value="1"/>
</dbReference>
<evidence type="ECO:0000313" key="8">
    <source>
        <dbReference type="Proteomes" id="UP001266305"/>
    </source>
</evidence>
<dbReference type="EMBL" id="JASSZA010000016">
    <property type="protein sequence ID" value="KAK2091142.1"/>
    <property type="molecule type" value="Genomic_DNA"/>
</dbReference>
<dbReference type="InterPro" id="IPR003877">
    <property type="entry name" value="SPRY_dom"/>
</dbReference>
<dbReference type="InterPro" id="IPR013320">
    <property type="entry name" value="ConA-like_dom_sf"/>
</dbReference>
<dbReference type="Proteomes" id="UP001266305">
    <property type="component" value="Unassembled WGS sequence"/>
</dbReference>
<feature type="domain" description="B30.2/SPRY" evidence="6">
    <location>
        <begin position="105"/>
        <end position="285"/>
    </location>
</feature>